<keyword evidence="3" id="KW-1185">Reference proteome</keyword>
<sequence>MLNHLLHPSQQHGFGGESPVAEMAFLQSRPFTNGKHLMHHKNKTNPPTKAQDC</sequence>
<evidence type="ECO:0000313" key="2">
    <source>
        <dbReference type="EMBL" id="KAF3704846.1"/>
    </source>
</evidence>
<gene>
    <name evidence="2" type="ORF">EXN66_Car020536</name>
</gene>
<reference evidence="2 3" key="1">
    <citation type="submission" date="2019-02" db="EMBL/GenBank/DDBJ databases">
        <title>Opniocepnalus argus genome.</title>
        <authorList>
            <person name="Zhou C."/>
            <person name="Xiao S."/>
        </authorList>
    </citation>
    <scope>NUCLEOTIDE SEQUENCE [LARGE SCALE GENOMIC DNA]</scope>
    <source>
        <strain evidence="2">OARG1902GOOAL</strain>
        <tissue evidence="2">Muscle</tissue>
    </source>
</reference>
<name>A0A6G1QRZ3_CHAAH</name>
<dbReference type="AlphaFoldDB" id="A0A6G1QRZ3"/>
<evidence type="ECO:0000256" key="1">
    <source>
        <dbReference type="SAM" id="MobiDB-lite"/>
    </source>
</evidence>
<organism evidence="2 3">
    <name type="scientific">Channa argus</name>
    <name type="common">Northern snakehead</name>
    <name type="synonym">Ophicephalus argus</name>
    <dbReference type="NCBI Taxonomy" id="215402"/>
    <lineage>
        <taxon>Eukaryota</taxon>
        <taxon>Metazoa</taxon>
        <taxon>Chordata</taxon>
        <taxon>Craniata</taxon>
        <taxon>Vertebrata</taxon>
        <taxon>Euteleostomi</taxon>
        <taxon>Actinopterygii</taxon>
        <taxon>Neopterygii</taxon>
        <taxon>Teleostei</taxon>
        <taxon>Neoteleostei</taxon>
        <taxon>Acanthomorphata</taxon>
        <taxon>Anabantaria</taxon>
        <taxon>Anabantiformes</taxon>
        <taxon>Channoidei</taxon>
        <taxon>Channidae</taxon>
        <taxon>Channa</taxon>
    </lineage>
</organism>
<feature type="region of interest" description="Disordered" evidence="1">
    <location>
        <begin position="34"/>
        <end position="53"/>
    </location>
</feature>
<feature type="compositionally biased region" description="Polar residues" evidence="1">
    <location>
        <begin position="44"/>
        <end position="53"/>
    </location>
</feature>
<dbReference type="EMBL" id="CM015732">
    <property type="protein sequence ID" value="KAF3704846.1"/>
    <property type="molecule type" value="Genomic_DNA"/>
</dbReference>
<protein>
    <submittedName>
        <fullName evidence="2">Uncharacterized protein</fullName>
    </submittedName>
</protein>
<evidence type="ECO:0000313" key="3">
    <source>
        <dbReference type="Proteomes" id="UP000503349"/>
    </source>
</evidence>
<dbReference type="Proteomes" id="UP000503349">
    <property type="component" value="Chromosome 21"/>
</dbReference>
<accession>A0A6G1QRZ3</accession>
<proteinExistence type="predicted"/>
<reference evidence="3" key="2">
    <citation type="submission" date="2019-02" db="EMBL/GenBank/DDBJ databases">
        <title>Opniocepnalus argus Var Kimnra genome.</title>
        <authorList>
            <person name="Zhou C."/>
            <person name="Xiao S."/>
        </authorList>
    </citation>
    <scope>NUCLEOTIDE SEQUENCE [LARGE SCALE GENOMIC DNA]</scope>
</reference>